<reference evidence="10" key="1">
    <citation type="submission" date="2023-03" db="EMBL/GenBank/DDBJ databases">
        <title>Massive genome expansion in bonnet fungi (Mycena s.s.) driven by repeated elements and novel gene families across ecological guilds.</title>
        <authorList>
            <consortium name="Lawrence Berkeley National Laboratory"/>
            <person name="Harder C.B."/>
            <person name="Miyauchi S."/>
            <person name="Viragh M."/>
            <person name="Kuo A."/>
            <person name="Thoen E."/>
            <person name="Andreopoulos B."/>
            <person name="Lu D."/>
            <person name="Skrede I."/>
            <person name="Drula E."/>
            <person name="Henrissat B."/>
            <person name="Morin E."/>
            <person name="Kohler A."/>
            <person name="Barry K."/>
            <person name="LaButti K."/>
            <person name="Morin E."/>
            <person name="Salamov A."/>
            <person name="Lipzen A."/>
            <person name="Mereny Z."/>
            <person name="Hegedus B."/>
            <person name="Baldrian P."/>
            <person name="Stursova M."/>
            <person name="Weitz H."/>
            <person name="Taylor A."/>
            <person name="Grigoriev I.V."/>
            <person name="Nagy L.G."/>
            <person name="Martin F."/>
            <person name="Kauserud H."/>
        </authorList>
    </citation>
    <scope>NUCLEOTIDE SEQUENCE</scope>
    <source>
        <strain evidence="10">9284</strain>
    </source>
</reference>
<comment type="caution">
    <text evidence="10">The sequence shown here is derived from an EMBL/GenBank/DDBJ whole genome shotgun (WGS) entry which is preliminary data.</text>
</comment>
<accession>A0AAD7FWZ3</accession>
<dbReference type="PANTHER" id="PTHR14009">
    <property type="entry name" value="LEUCINE ZIPPER-EF-HAND CONTAINING TRANSMEMBRANE PROTEIN"/>
    <property type="match status" value="1"/>
</dbReference>
<keyword evidence="11" id="KW-1185">Reference proteome</keyword>
<evidence type="ECO:0000256" key="3">
    <source>
        <dbReference type="ARBA" id="ARBA00022792"/>
    </source>
</evidence>
<dbReference type="Proteomes" id="UP001221142">
    <property type="component" value="Unassembled WGS sequence"/>
</dbReference>
<keyword evidence="6" id="KW-0472">Membrane</keyword>
<keyword evidence="3" id="KW-0999">Mitochondrion inner membrane</keyword>
<organism evidence="10 11">
    <name type="scientific">Roridomyces roridus</name>
    <dbReference type="NCBI Taxonomy" id="1738132"/>
    <lineage>
        <taxon>Eukaryota</taxon>
        <taxon>Fungi</taxon>
        <taxon>Dikarya</taxon>
        <taxon>Basidiomycota</taxon>
        <taxon>Agaricomycotina</taxon>
        <taxon>Agaricomycetes</taxon>
        <taxon>Agaricomycetidae</taxon>
        <taxon>Agaricales</taxon>
        <taxon>Marasmiineae</taxon>
        <taxon>Mycenaceae</taxon>
        <taxon>Roridomyces</taxon>
    </lineage>
</organism>
<dbReference type="PANTHER" id="PTHR14009:SF1">
    <property type="entry name" value="MITOCHONDRIAL PROTON_CALCIUM EXCHANGER PROTEIN"/>
    <property type="match status" value="1"/>
</dbReference>
<sequence length="361" mass="39750">MIRGRVILSLANGHPLARPPLILILARRVQTQPTHTPSPKSPVPDPPNKKPRVQFHPAPIKPLKAPPSLPTNVPTPSPTVQNVEPVSLKSLKEATVRDIADAETHGILEPPPPDAGWARSTLHKVIQLGKFYFRGVKLVYTRSKISRDITRRVKGGGAPLERWEHRMLRTQSADVKKLVPFVLIALILEEIIPLIVLWAPGILPSTCILPSQRQRIHEKATENALALVAKHGSALEAMTRAATGGQISLNTISTAEAPKVLCGILRLSTTGFNPLLFRRIRKHLTFIEEDDALLIKEGVQDLSTQDVLQALNERGLITADADTAQQLKLLKWWLKSVQETDDPIARRVYLVSVLGAKQAVA</sequence>
<evidence type="ECO:0000256" key="6">
    <source>
        <dbReference type="ARBA" id="ARBA00023136"/>
    </source>
</evidence>
<feature type="compositionally biased region" description="Pro residues" evidence="8">
    <location>
        <begin position="64"/>
        <end position="77"/>
    </location>
</feature>
<dbReference type="Pfam" id="PF07766">
    <property type="entry name" value="LETM1_RBD"/>
    <property type="match status" value="1"/>
</dbReference>
<keyword evidence="2" id="KW-0812">Transmembrane</keyword>
<feature type="domain" description="Letm1 RBD" evidence="9">
    <location>
        <begin position="166"/>
        <end position="361"/>
    </location>
</feature>
<dbReference type="GO" id="GO:0030003">
    <property type="term" value="P:intracellular monoatomic cation homeostasis"/>
    <property type="evidence" value="ECO:0007669"/>
    <property type="project" value="TreeGrafter"/>
</dbReference>
<protein>
    <recommendedName>
        <fullName evidence="9">Letm1 RBD domain-containing protein</fullName>
    </recommendedName>
</protein>
<evidence type="ECO:0000259" key="9">
    <source>
        <dbReference type="PROSITE" id="PS51758"/>
    </source>
</evidence>
<dbReference type="InterPro" id="IPR033122">
    <property type="entry name" value="LETM1-like_RBD"/>
</dbReference>
<evidence type="ECO:0000256" key="4">
    <source>
        <dbReference type="ARBA" id="ARBA00022989"/>
    </source>
</evidence>
<keyword evidence="5 7" id="KW-0496">Mitochondrion</keyword>
<evidence type="ECO:0000256" key="8">
    <source>
        <dbReference type="SAM" id="MobiDB-lite"/>
    </source>
</evidence>
<dbReference type="GO" id="GO:0005743">
    <property type="term" value="C:mitochondrial inner membrane"/>
    <property type="evidence" value="ECO:0007669"/>
    <property type="project" value="UniProtKB-SubCell"/>
</dbReference>
<dbReference type="GO" id="GO:0043022">
    <property type="term" value="F:ribosome binding"/>
    <property type="evidence" value="ECO:0007669"/>
    <property type="project" value="InterPro"/>
</dbReference>
<feature type="region of interest" description="Disordered" evidence="8">
    <location>
        <begin position="30"/>
        <end position="82"/>
    </location>
</feature>
<dbReference type="EMBL" id="JARKIF010000002">
    <property type="protein sequence ID" value="KAJ7647494.1"/>
    <property type="molecule type" value="Genomic_DNA"/>
</dbReference>
<evidence type="ECO:0000256" key="1">
    <source>
        <dbReference type="ARBA" id="ARBA00004434"/>
    </source>
</evidence>
<evidence type="ECO:0000256" key="5">
    <source>
        <dbReference type="ARBA" id="ARBA00023128"/>
    </source>
</evidence>
<proteinExistence type="predicted"/>
<evidence type="ECO:0000313" key="11">
    <source>
        <dbReference type="Proteomes" id="UP001221142"/>
    </source>
</evidence>
<name>A0AAD7FWZ3_9AGAR</name>
<keyword evidence="4" id="KW-1133">Transmembrane helix</keyword>
<dbReference type="PROSITE" id="PS51758">
    <property type="entry name" value="LETM1_RBD"/>
    <property type="match status" value="1"/>
</dbReference>
<evidence type="ECO:0000256" key="2">
    <source>
        <dbReference type="ARBA" id="ARBA00022692"/>
    </source>
</evidence>
<evidence type="ECO:0000256" key="7">
    <source>
        <dbReference type="PROSITE-ProRule" id="PRU01094"/>
    </source>
</evidence>
<dbReference type="AlphaFoldDB" id="A0AAD7FWZ3"/>
<gene>
    <name evidence="10" type="ORF">FB45DRAFT_782268</name>
</gene>
<comment type="subcellular location">
    <subcellularLocation>
        <location evidence="1">Mitochondrion inner membrane</location>
        <topology evidence="1">Single-pass membrane protein</topology>
    </subcellularLocation>
</comment>
<evidence type="ECO:0000313" key="10">
    <source>
        <dbReference type="EMBL" id="KAJ7647494.1"/>
    </source>
</evidence>
<dbReference type="InterPro" id="IPR044202">
    <property type="entry name" value="LETM1/MDM38-like"/>
</dbReference>